<dbReference type="InterPro" id="IPR026983">
    <property type="entry name" value="DHC"/>
</dbReference>
<dbReference type="STRING" id="7574.A0A2R2MNR0"/>
<organism evidence="1 2">
    <name type="scientific">Lingula anatina</name>
    <name type="common">Brachiopod</name>
    <name type="synonym">Lingula unguis</name>
    <dbReference type="NCBI Taxonomy" id="7574"/>
    <lineage>
        <taxon>Eukaryota</taxon>
        <taxon>Metazoa</taxon>
        <taxon>Spiralia</taxon>
        <taxon>Lophotrochozoa</taxon>
        <taxon>Brachiopoda</taxon>
        <taxon>Linguliformea</taxon>
        <taxon>Lingulata</taxon>
        <taxon>Lingulida</taxon>
        <taxon>Linguloidea</taxon>
        <taxon>Lingulidae</taxon>
        <taxon>Lingula</taxon>
    </lineage>
</organism>
<sequence>EEHMAQNTTKFRPLVSQVKTTFDEIINTMVASVVAIPRIEHRLFQPVEDLETHYLSTVKQDEEIVEEAKVRIRKVVDANFHGPQRFSYKVVYEPYKYLLSKEADRQVEKFISKERALREYVREIEKLKKMAWEVGSFPVYVPMHLFLLDCSGINQ</sequence>
<dbReference type="GO" id="GO:0051959">
    <property type="term" value="F:dynein light intermediate chain binding"/>
    <property type="evidence" value="ECO:0007669"/>
    <property type="project" value="InterPro"/>
</dbReference>
<reference evidence="2" key="1">
    <citation type="submission" date="2025-08" db="UniProtKB">
        <authorList>
            <consortium name="RefSeq"/>
        </authorList>
    </citation>
    <scope>IDENTIFICATION</scope>
    <source>
        <tissue evidence="2">Gonads</tissue>
    </source>
</reference>
<dbReference type="OrthoDB" id="5593012at2759"/>
<evidence type="ECO:0000313" key="2">
    <source>
        <dbReference type="RefSeq" id="XP_023931682.1"/>
    </source>
</evidence>
<dbReference type="InParanoid" id="A0A2R2MNR0"/>
<dbReference type="GO" id="GO:0045505">
    <property type="term" value="F:dynein intermediate chain binding"/>
    <property type="evidence" value="ECO:0007669"/>
    <property type="project" value="InterPro"/>
</dbReference>
<dbReference type="PANTHER" id="PTHR45703:SF1">
    <property type="entry name" value="DYNEINS HEAVY CHAIN"/>
    <property type="match status" value="1"/>
</dbReference>
<evidence type="ECO:0000313" key="1">
    <source>
        <dbReference type="Proteomes" id="UP000085678"/>
    </source>
</evidence>
<gene>
    <name evidence="2" type="primary">LOC112042030</name>
</gene>
<dbReference type="GO" id="GO:0030286">
    <property type="term" value="C:dynein complex"/>
    <property type="evidence" value="ECO:0007669"/>
    <property type="project" value="InterPro"/>
</dbReference>
<keyword evidence="1" id="KW-1185">Reference proteome</keyword>
<protein>
    <submittedName>
        <fullName evidence="2">Dynein heavy chain 7, axonemal-like</fullName>
    </submittedName>
</protein>
<dbReference type="RefSeq" id="XP_023931682.1">
    <property type="nucleotide sequence ID" value="XM_024075914.1"/>
</dbReference>
<name>A0A2R2MNR0_LINAN</name>
<feature type="non-terminal residue" evidence="2">
    <location>
        <position position="1"/>
    </location>
</feature>
<dbReference type="PANTHER" id="PTHR45703">
    <property type="entry name" value="DYNEIN HEAVY CHAIN"/>
    <property type="match status" value="1"/>
</dbReference>
<dbReference type="GeneID" id="112042030"/>
<proteinExistence type="predicted"/>
<dbReference type="KEGG" id="lak:112042030"/>
<dbReference type="GO" id="GO:0007018">
    <property type="term" value="P:microtubule-based movement"/>
    <property type="evidence" value="ECO:0007669"/>
    <property type="project" value="InterPro"/>
</dbReference>
<dbReference type="AlphaFoldDB" id="A0A2R2MNR0"/>
<dbReference type="Proteomes" id="UP000085678">
    <property type="component" value="Unplaced"/>
</dbReference>
<feature type="non-terminal residue" evidence="2">
    <location>
        <position position="155"/>
    </location>
</feature>
<accession>A0A2R2MNR0</accession>